<dbReference type="Proteomes" id="UP000233387">
    <property type="component" value="Unassembled WGS sequence"/>
</dbReference>
<dbReference type="Pfam" id="PF01300">
    <property type="entry name" value="Sua5_yciO_yrdC"/>
    <property type="match status" value="1"/>
</dbReference>
<dbReference type="AlphaFoldDB" id="A0A2N3I8U2"/>
<gene>
    <name evidence="2" type="ORF">Rain11_2270</name>
</gene>
<sequence length="210" mass="23448">MPATFLSIHPKNPEPRKIKQVVDCLREGGVIIYPTDTIYGLGCDLHNSRAIERICQIKQINPKKANLAFICNDLSHISEYARNLSNATFRLMKKALPGAFTFILLATNKVPKILDNNRKTVGIRIPDHPIPRQIVLELGNPIITTSLHNDEGESINYINDPELIYEKFKNQVDIVIDGGIGGIQPSTIVDCTSDDFEIIREGAGNLEEFL</sequence>
<dbReference type="GO" id="GO:0003725">
    <property type="term" value="F:double-stranded RNA binding"/>
    <property type="evidence" value="ECO:0007669"/>
    <property type="project" value="InterPro"/>
</dbReference>
<organism evidence="2 3">
    <name type="scientific">Raineya orbicola</name>
    <dbReference type="NCBI Taxonomy" id="2016530"/>
    <lineage>
        <taxon>Bacteria</taxon>
        <taxon>Pseudomonadati</taxon>
        <taxon>Bacteroidota</taxon>
        <taxon>Cytophagia</taxon>
        <taxon>Cytophagales</taxon>
        <taxon>Raineyaceae</taxon>
        <taxon>Raineya</taxon>
    </lineage>
</organism>
<dbReference type="NCBIfam" id="TIGR00057">
    <property type="entry name" value="L-threonylcarbamoyladenylate synthase"/>
    <property type="match status" value="1"/>
</dbReference>
<dbReference type="InterPro" id="IPR006070">
    <property type="entry name" value="Sua5-like_dom"/>
</dbReference>
<dbReference type="InterPro" id="IPR052532">
    <property type="entry name" value="SUA5_domain"/>
</dbReference>
<dbReference type="OrthoDB" id="9814580at2"/>
<dbReference type="SUPFAM" id="SSF55821">
    <property type="entry name" value="YrdC/RibB"/>
    <property type="match status" value="1"/>
</dbReference>
<name>A0A2N3I8U2_9BACT</name>
<keyword evidence="3" id="KW-1185">Reference proteome</keyword>
<evidence type="ECO:0000313" key="3">
    <source>
        <dbReference type="Proteomes" id="UP000233387"/>
    </source>
</evidence>
<dbReference type="PROSITE" id="PS51163">
    <property type="entry name" value="YRDC"/>
    <property type="match status" value="1"/>
</dbReference>
<evidence type="ECO:0000313" key="2">
    <source>
        <dbReference type="EMBL" id="PKQ66741.1"/>
    </source>
</evidence>
<accession>A0A2N3I8U2</accession>
<protein>
    <submittedName>
        <fullName evidence="2">tRNA threonylcarbamoyl adenosine modification protein, Sua5/YciO/YrdC/YwlC family</fullName>
    </submittedName>
</protein>
<reference evidence="2 3" key="1">
    <citation type="submission" date="2017-06" db="EMBL/GenBank/DDBJ databases">
        <title>Raineya orbicola gen. nov., sp. nov. a slightly thermophilic bacterium of the phylum Bacteroidetes and the description of Raineyaceae fam. nov.</title>
        <authorList>
            <person name="Albuquerque L."/>
            <person name="Polonia A.R.M."/>
            <person name="Barroso C."/>
            <person name="Froufe H.J.C."/>
            <person name="Lage O."/>
            <person name="Lobo-Da-Cunha A."/>
            <person name="Egas C."/>
            <person name="Da Costa M.S."/>
        </authorList>
    </citation>
    <scope>NUCLEOTIDE SEQUENCE [LARGE SCALE GENOMIC DNA]</scope>
    <source>
        <strain evidence="2 3">SPSPC-11</strain>
    </source>
</reference>
<comment type="caution">
    <text evidence="2">The sequence shown here is derived from an EMBL/GenBank/DDBJ whole genome shotgun (WGS) entry which is preliminary data.</text>
</comment>
<dbReference type="RefSeq" id="WP_101359532.1">
    <property type="nucleotide sequence ID" value="NZ_NKXO01000042.1"/>
</dbReference>
<feature type="domain" description="YrdC-like" evidence="1">
    <location>
        <begin position="15"/>
        <end position="204"/>
    </location>
</feature>
<proteinExistence type="predicted"/>
<evidence type="ECO:0000259" key="1">
    <source>
        <dbReference type="PROSITE" id="PS51163"/>
    </source>
</evidence>
<dbReference type="EMBL" id="NKXO01000042">
    <property type="protein sequence ID" value="PKQ66741.1"/>
    <property type="molecule type" value="Genomic_DNA"/>
</dbReference>
<dbReference type="PANTHER" id="PTHR42828">
    <property type="entry name" value="DHBP SYNTHASE RIBB-LIKE ALPHA/BETA DOMAIN-CONTAINING PROTEIN"/>
    <property type="match status" value="1"/>
</dbReference>
<dbReference type="PANTHER" id="PTHR42828:SF3">
    <property type="entry name" value="THREONYLCARBAMOYL-AMP SYNTHASE"/>
    <property type="match status" value="1"/>
</dbReference>
<dbReference type="Gene3D" id="3.90.870.10">
    <property type="entry name" value="DHBP synthase"/>
    <property type="match status" value="1"/>
</dbReference>
<dbReference type="InterPro" id="IPR017945">
    <property type="entry name" value="DHBP_synth_RibB-like_a/b_dom"/>
</dbReference>